<proteinExistence type="predicted"/>
<reference evidence="1" key="1">
    <citation type="submission" date="2011-02" db="EMBL/GenBank/DDBJ databases">
        <title>The genome of the leaf-cutting ant Acromyrmex echinatior suggests key adaptations to social evolution and fungus farming.</title>
        <authorList>
            <person name="Nygaard S."/>
            <person name="Zhang G."/>
        </authorList>
    </citation>
    <scope>NUCLEOTIDE SEQUENCE</scope>
</reference>
<gene>
    <name evidence="1" type="ORF">G5I_00718</name>
</gene>
<evidence type="ECO:0000313" key="2">
    <source>
        <dbReference type="Proteomes" id="UP000007755"/>
    </source>
</evidence>
<evidence type="ECO:0000313" key="1">
    <source>
        <dbReference type="EMBL" id="EGI70517.1"/>
    </source>
</evidence>
<organism evidence="2">
    <name type="scientific">Acromyrmex echinatior</name>
    <name type="common">Panamanian leafcutter ant</name>
    <name type="synonym">Acromyrmex octospinosus echinatior</name>
    <dbReference type="NCBI Taxonomy" id="103372"/>
    <lineage>
        <taxon>Eukaryota</taxon>
        <taxon>Metazoa</taxon>
        <taxon>Ecdysozoa</taxon>
        <taxon>Arthropoda</taxon>
        <taxon>Hexapoda</taxon>
        <taxon>Insecta</taxon>
        <taxon>Pterygota</taxon>
        <taxon>Neoptera</taxon>
        <taxon>Endopterygota</taxon>
        <taxon>Hymenoptera</taxon>
        <taxon>Apocrita</taxon>
        <taxon>Aculeata</taxon>
        <taxon>Formicoidea</taxon>
        <taxon>Formicidae</taxon>
        <taxon>Myrmicinae</taxon>
        <taxon>Acromyrmex</taxon>
    </lineage>
</organism>
<dbReference type="InParanoid" id="F4W5M0"/>
<dbReference type="EMBL" id="GL887655">
    <property type="protein sequence ID" value="EGI70517.1"/>
    <property type="molecule type" value="Genomic_DNA"/>
</dbReference>
<accession>F4W5M0</accession>
<keyword evidence="2" id="KW-1185">Reference proteome</keyword>
<dbReference type="AlphaFoldDB" id="F4W5M0"/>
<name>F4W5M0_ACREC</name>
<sequence>MLRKVGLVGRWVGREGGSNGVKHVYSQRVSSIGGVANPLRPQLINWLGRLSTNAYQRSQLNQVTLVYSQSERATPFRRDKQVPPFPDDTLINNRKDATKGQLDIAIDNPIDVEISSTHPSLNNSSIDARKIVLYKASGNQCAIHPF</sequence>
<dbReference type="Proteomes" id="UP000007755">
    <property type="component" value="Unassembled WGS sequence"/>
</dbReference>
<protein>
    <submittedName>
        <fullName evidence="1">Uncharacterized protein</fullName>
    </submittedName>
</protein>